<keyword evidence="2" id="KW-1133">Transmembrane helix</keyword>
<evidence type="ECO:0000313" key="3">
    <source>
        <dbReference type="EMBL" id="OAF69804.1"/>
    </source>
</evidence>
<feature type="non-terminal residue" evidence="3">
    <location>
        <position position="1"/>
    </location>
</feature>
<protein>
    <submittedName>
        <fullName evidence="3">Uncharacterized protein</fullName>
    </submittedName>
</protein>
<dbReference type="AlphaFoldDB" id="A0A177B8Q1"/>
<dbReference type="EMBL" id="LWCA01000228">
    <property type="protein sequence ID" value="OAF69804.1"/>
    <property type="molecule type" value="Genomic_DNA"/>
</dbReference>
<reference evidence="3 4" key="1">
    <citation type="submission" date="2016-04" db="EMBL/GenBank/DDBJ databases">
        <title>The genome of Intoshia linei affirms orthonectids as highly simplified spiralians.</title>
        <authorList>
            <person name="Mikhailov K.V."/>
            <person name="Slusarev G.S."/>
            <person name="Nikitin M.A."/>
            <person name="Logacheva M.D."/>
            <person name="Penin A."/>
            <person name="Aleoshin V."/>
            <person name="Panchin Y.V."/>
        </authorList>
    </citation>
    <scope>NUCLEOTIDE SEQUENCE [LARGE SCALE GENOMIC DNA]</scope>
    <source>
        <strain evidence="3">Intl2013</strain>
        <tissue evidence="3">Whole animal</tissue>
    </source>
</reference>
<feature type="transmembrane region" description="Helical" evidence="2">
    <location>
        <begin position="13"/>
        <end position="38"/>
    </location>
</feature>
<proteinExistence type="predicted"/>
<dbReference type="Gene3D" id="3.30.70.1230">
    <property type="entry name" value="Nucleotide cyclase"/>
    <property type="match status" value="1"/>
</dbReference>
<keyword evidence="1" id="KW-0456">Lyase</keyword>
<evidence type="ECO:0000256" key="2">
    <source>
        <dbReference type="SAM" id="Phobius"/>
    </source>
</evidence>
<gene>
    <name evidence="3" type="ORF">A3Q56_02463</name>
</gene>
<evidence type="ECO:0000313" key="4">
    <source>
        <dbReference type="Proteomes" id="UP000078046"/>
    </source>
</evidence>
<name>A0A177B8Q1_9BILA</name>
<keyword evidence="2" id="KW-0812">Transmembrane</keyword>
<comment type="caution">
    <text evidence="3">The sequence shown here is derived from an EMBL/GenBank/DDBJ whole genome shotgun (WGS) entry which is preliminary data.</text>
</comment>
<dbReference type="GO" id="GO:0016829">
    <property type="term" value="F:lyase activity"/>
    <property type="evidence" value="ECO:0007669"/>
    <property type="project" value="UniProtKB-KW"/>
</dbReference>
<organism evidence="3 4">
    <name type="scientific">Intoshia linei</name>
    <dbReference type="NCBI Taxonomy" id="1819745"/>
    <lineage>
        <taxon>Eukaryota</taxon>
        <taxon>Metazoa</taxon>
        <taxon>Spiralia</taxon>
        <taxon>Lophotrochozoa</taxon>
        <taxon>Mesozoa</taxon>
        <taxon>Orthonectida</taxon>
        <taxon>Rhopaluridae</taxon>
        <taxon>Intoshia</taxon>
    </lineage>
</organism>
<keyword evidence="4" id="KW-1185">Reference proteome</keyword>
<dbReference type="SUPFAM" id="SSF55073">
    <property type="entry name" value="Nucleotide cyclase"/>
    <property type="match status" value="1"/>
</dbReference>
<dbReference type="InterPro" id="IPR029787">
    <property type="entry name" value="Nucleotide_cyclase"/>
</dbReference>
<keyword evidence="2" id="KW-0472">Membrane</keyword>
<accession>A0A177B8Q1</accession>
<sequence length="250" mass="28214">KVVNFSLISTNNVRLHCIIIITITLNLIHSGPVLIGILGGKHQKIYIGGRTVIDILNLIDCSTSNHIQITNTTYHSLQHSNNFECYNSNSIILGFNVYTLTSLTYLGKSIYDQRFKKRNNQENIYIDTISTYKTKKYSAYSETSFDYRTNLSVRIRPKRKLKKHDQSDCVLNSSSLESESDSEQHCLVDLSRQVSQSSLDFNKQVSSISVDLNSQTSKISVNKKDLNSQVANICEINSDSDSISTEKNSN</sequence>
<dbReference type="Proteomes" id="UP000078046">
    <property type="component" value="Unassembled WGS sequence"/>
</dbReference>
<evidence type="ECO:0000256" key="1">
    <source>
        <dbReference type="ARBA" id="ARBA00023239"/>
    </source>
</evidence>